<dbReference type="RefSeq" id="WP_222607614.1">
    <property type="nucleotide sequence ID" value="NZ_CP081958.1"/>
</dbReference>
<sequence>METTRHFTATVYLVHDGATALHEHPKLGIRIPPGGHVDRDELPHEAGLREAREETGLDPTLVDDTPDIEAPAGETLPAPRHTMLYDIDVHDDGTVGHQHIDSIYFAAVDGRRIDPNGDDEVGADAWAWYTPEDLRGSDIDSDTTRIGIEAIETVAAASEE</sequence>
<gene>
    <name evidence="2" type="ORF">K6T50_01090</name>
</gene>
<keyword evidence="3" id="KW-1185">Reference proteome</keyword>
<dbReference type="InterPro" id="IPR015797">
    <property type="entry name" value="NUDIX_hydrolase-like_dom_sf"/>
</dbReference>
<dbReference type="PROSITE" id="PS51462">
    <property type="entry name" value="NUDIX"/>
    <property type="match status" value="1"/>
</dbReference>
<protein>
    <submittedName>
        <fullName evidence="2">NUDIX domain-containing protein</fullName>
    </submittedName>
</protein>
<name>A0A8T8WDE5_9EURY</name>
<dbReference type="CDD" id="cd03674">
    <property type="entry name" value="NUDIX_Hydrolase"/>
    <property type="match status" value="1"/>
</dbReference>
<evidence type="ECO:0000259" key="1">
    <source>
        <dbReference type="PROSITE" id="PS51462"/>
    </source>
</evidence>
<proteinExistence type="predicted"/>
<dbReference type="AlphaFoldDB" id="A0A8T8WDE5"/>
<dbReference type="InterPro" id="IPR000086">
    <property type="entry name" value="NUDIX_hydrolase_dom"/>
</dbReference>
<dbReference type="EMBL" id="CP081958">
    <property type="protein sequence ID" value="QZP37806.1"/>
    <property type="molecule type" value="Genomic_DNA"/>
</dbReference>
<feature type="domain" description="Nudix hydrolase" evidence="1">
    <location>
        <begin position="4"/>
        <end position="152"/>
    </location>
</feature>
<dbReference type="Pfam" id="PF00293">
    <property type="entry name" value="NUDIX"/>
    <property type="match status" value="1"/>
</dbReference>
<dbReference type="Proteomes" id="UP000826254">
    <property type="component" value="Chromosome"/>
</dbReference>
<dbReference type="SUPFAM" id="SSF55811">
    <property type="entry name" value="Nudix"/>
    <property type="match status" value="1"/>
</dbReference>
<evidence type="ECO:0000313" key="3">
    <source>
        <dbReference type="Proteomes" id="UP000826254"/>
    </source>
</evidence>
<dbReference type="Gene3D" id="3.90.79.10">
    <property type="entry name" value="Nucleoside Triphosphate Pyrophosphohydrolase"/>
    <property type="match status" value="1"/>
</dbReference>
<organism evidence="2 3">
    <name type="scientific">Halobaculum magnesiiphilum</name>
    <dbReference type="NCBI Taxonomy" id="1017351"/>
    <lineage>
        <taxon>Archaea</taxon>
        <taxon>Methanobacteriati</taxon>
        <taxon>Methanobacteriota</taxon>
        <taxon>Stenosarchaea group</taxon>
        <taxon>Halobacteria</taxon>
        <taxon>Halobacteriales</taxon>
        <taxon>Haloferacaceae</taxon>
        <taxon>Halobaculum</taxon>
    </lineage>
</organism>
<accession>A0A8T8WDE5</accession>
<reference evidence="2 3" key="1">
    <citation type="journal article" date="2021" name="Int. J. Syst. Evol. Microbiol.">
        <title>Halobaculum halophilum sp. nov. and Halobaculum salinum sp. nov., isolated from salt lake and saline soil.</title>
        <authorList>
            <person name="Cui H.L."/>
            <person name="Shi X.W."/>
            <person name="Yin X.M."/>
            <person name="Yang X.Y."/>
            <person name="Hou J."/>
            <person name="Zhu L."/>
        </authorList>
    </citation>
    <scope>NUCLEOTIDE SEQUENCE [LARGE SCALE GENOMIC DNA]</scope>
    <source>
        <strain evidence="2 3">NBRC 109044</strain>
    </source>
</reference>
<dbReference type="KEGG" id="hmp:K6T50_01090"/>
<dbReference type="GeneID" id="67176694"/>
<evidence type="ECO:0000313" key="2">
    <source>
        <dbReference type="EMBL" id="QZP37806.1"/>
    </source>
</evidence>